<protein>
    <submittedName>
        <fullName evidence="12">Outer membrane protein A</fullName>
    </submittedName>
</protein>
<dbReference type="GO" id="GO:0006811">
    <property type="term" value="P:monoatomic ion transport"/>
    <property type="evidence" value="ECO:0007669"/>
    <property type="project" value="UniProtKB-KW"/>
</dbReference>
<dbReference type="InterPro" id="IPR028974">
    <property type="entry name" value="TSP_type-3_rpt"/>
</dbReference>
<sequence>MLNRYGLTTIVLGTVLTINTATHAGENEANEGRWYISPSINYIFADDDRAADNDIGLQLGFGKEVSKNWNVELNLLSDKLDFETGSGKFKQYGLSVDALYFPDRSSRIAPYGLLGLGALRTKVPGNRSTDPIAEIGVGIMSHLDNTDMALRAEIRYRYNDDDSSIPSEDNFGDWIVGLGLAIPFGGSSTPAPVAAIDDDKDGIDNDADRCANTVSGATVDSLGCELDNDKDGVKNSADSCPNTVPGTTVDARGCKQDMDSDNDGIKNSADSCPNTAQGSKVDAQGCELDSDNDGVKNSADSCPDTVPNAGVDARGCERDDDNDGIKNSADNCPGTAQNAKTDNQGCELKEIIALKGVTFANNSAVLTGNSTEVLDEAAATLHRNADLNIEVAGYTDNRGSAAYNVRLSQKRAETVRDYLVAQGISAKMLSAKGYGPENPLADNATEDGRAANRRVELRILEN</sequence>
<evidence type="ECO:0000256" key="9">
    <source>
        <dbReference type="ARBA" id="ARBA00023237"/>
    </source>
</evidence>
<reference evidence="12" key="1">
    <citation type="submission" date="2018-06" db="EMBL/GenBank/DDBJ databases">
        <authorList>
            <person name="Zhirakovskaya E."/>
        </authorList>
    </citation>
    <scope>NUCLEOTIDE SEQUENCE</scope>
</reference>
<dbReference type="SUPFAM" id="SSF103088">
    <property type="entry name" value="OmpA-like"/>
    <property type="match status" value="1"/>
</dbReference>
<evidence type="ECO:0000256" key="10">
    <source>
        <dbReference type="SAM" id="MobiDB-lite"/>
    </source>
</evidence>
<keyword evidence="6" id="KW-0406">Ion transport</keyword>
<dbReference type="PRINTS" id="PR01023">
    <property type="entry name" value="NAFLGMOTY"/>
</dbReference>
<dbReference type="Gene3D" id="2.40.160.20">
    <property type="match status" value="1"/>
</dbReference>
<evidence type="ECO:0000256" key="4">
    <source>
        <dbReference type="ARBA" id="ARBA00022692"/>
    </source>
</evidence>
<dbReference type="PANTHER" id="PTHR30329">
    <property type="entry name" value="STATOR ELEMENT OF FLAGELLAR MOTOR COMPLEX"/>
    <property type="match status" value="1"/>
</dbReference>
<dbReference type="PROSITE" id="PS01068">
    <property type="entry name" value="OMPA_1"/>
    <property type="match status" value="1"/>
</dbReference>
<dbReference type="SUPFAM" id="SSF103647">
    <property type="entry name" value="TSP type-3 repeat"/>
    <property type="match status" value="2"/>
</dbReference>
<keyword evidence="5" id="KW-0732">Signal</keyword>
<feature type="domain" description="OmpA-like" evidence="11">
    <location>
        <begin position="347"/>
        <end position="462"/>
    </location>
</feature>
<dbReference type="Pfam" id="PF02412">
    <property type="entry name" value="TSP_3"/>
    <property type="match status" value="4"/>
</dbReference>
<dbReference type="GO" id="GO:0015288">
    <property type="term" value="F:porin activity"/>
    <property type="evidence" value="ECO:0007669"/>
    <property type="project" value="UniProtKB-KW"/>
</dbReference>
<dbReference type="AlphaFoldDB" id="A0A3B1B018"/>
<name>A0A3B1B018_9ZZZZ</name>
<evidence type="ECO:0000256" key="5">
    <source>
        <dbReference type="ARBA" id="ARBA00022729"/>
    </source>
</evidence>
<evidence type="ECO:0000256" key="8">
    <source>
        <dbReference type="ARBA" id="ARBA00023136"/>
    </source>
</evidence>
<evidence type="ECO:0000256" key="3">
    <source>
        <dbReference type="ARBA" id="ARBA00022452"/>
    </source>
</evidence>
<dbReference type="Pfam" id="PF13505">
    <property type="entry name" value="OMP_b-brl"/>
    <property type="match status" value="1"/>
</dbReference>
<dbReference type="GO" id="GO:0007155">
    <property type="term" value="P:cell adhesion"/>
    <property type="evidence" value="ECO:0007669"/>
    <property type="project" value="InterPro"/>
</dbReference>
<keyword evidence="8" id="KW-0472">Membrane</keyword>
<keyword evidence="7" id="KW-0626">Porin</keyword>
<dbReference type="InterPro" id="IPR027385">
    <property type="entry name" value="Beta-barrel_OMP"/>
</dbReference>
<dbReference type="GO" id="GO:0009279">
    <property type="term" value="C:cell outer membrane"/>
    <property type="evidence" value="ECO:0007669"/>
    <property type="project" value="UniProtKB-SubCell"/>
</dbReference>
<evidence type="ECO:0000256" key="2">
    <source>
        <dbReference type="ARBA" id="ARBA00022448"/>
    </source>
</evidence>
<dbReference type="GO" id="GO:0005509">
    <property type="term" value="F:calcium ion binding"/>
    <property type="evidence" value="ECO:0007669"/>
    <property type="project" value="InterPro"/>
</dbReference>
<dbReference type="InterPro" id="IPR003367">
    <property type="entry name" value="Thrombospondin_3-like_rpt"/>
</dbReference>
<dbReference type="EMBL" id="UOFV01000415">
    <property type="protein sequence ID" value="VAX03630.1"/>
    <property type="molecule type" value="Genomic_DNA"/>
</dbReference>
<keyword evidence="2" id="KW-0813">Transport</keyword>
<dbReference type="InterPro" id="IPR036737">
    <property type="entry name" value="OmpA-like_sf"/>
</dbReference>
<dbReference type="PANTHER" id="PTHR30329:SF21">
    <property type="entry name" value="LIPOPROTEIN YIAD-RELATED"/>
    <property type="match status" value="1"/>
</dbReference>
<gene>
    <name evidence="12" type="ORF">MNBD_GAMMA19-460</name>
</gene>
<dbReference type="InterPro" id="IPR006664">
    <property type="entry name" value="OMP_bac"/>
</dbReference>
<feature type="compositionally biased region" description="Polar residues" evidence="10">
    <location>
        <begin position="268"/>
        <end position="278"/>
    </location>
</feature>
<dbReference type="SUPFAM" id="SSF56925">
    <property type="entry name" value="OMPA-like"/>
    <property type="match status" value="1"/>
</dbReference>
<keyword evidence="4" id="KW-0812">Transmembrane</keyword>
<evidence type="ECO:0000256" key="6">
    <source>
        <dbReference type="ARBA" id="ARBA00023065"/>
    </source>
</evidence>
<dbReference type="Gene3D" id="3.30.1330.60">
    <property type="entry name" value="OmpA-like domain"/>
    <property type="match status" value="1"/>
</dbReference>
<evidence type="ECO:0000313" key="12">
    <source>
        <dbReference type="EMBL" id="VAX03630.1"/>
    </source>
</evidence>
<dbReference type="Gene3D" id="4.10.1080.10">
    <property type="entry name" value="TSP type-3 repeat"/>
    <property type="match status" value="1"/>
</dbReference>
<dbReference type="CDD" id="cd07185">
    <property type="entry name" value="OmpA_C-like"/>
    <property type="match status" value="1"/>
</dbReference>
<evidence type="ECO:0000256" key="1">
    <source>
        <dbReference type="ARBA" id="ARBA00004571"/>
    </source>
</evidence>
<dbReference type="Pfam" id="PF00691">
    <property type="entry name" value="OmpA"/>
    <property type="match status" value="1"/>
</dbReference>
<feature type="region of interest" description="Disordered" evidence="10">
    <location>
        <begin position="251"/>
        <end position="341"/>
    </location>
</feature>
<organism evidence="12">
    <name type="scientific">hydrothermal vent metagenome</name>
    <dbReference type="NCBI Taxonomy" id="652676"/>
    <lineage>
        <taxon>unclassified sequences</taxon>
        <taxon>metagenomes</taxon>
        <taxon>ecological metagenomes</taxon>
    </lineage>
</organism>
<evidence type="ECO:0000259" key="11">
    <source>
        <dbReference type="PROSITE" id="PS51123"/>
    </source>
</evidence>
<feature type="compositionally biased region" description="Polar residues" evidence="10">
    <location>
        <begin position="328"/>
        <end position="341"/>
    </location>
</feature>
<dbReference type="InterPro" id="IPR050330">
    <property type="entry name" value="Bact_OuterMem_StrucFunc"/>
</dbReference>
<dbReference type="InterPro" id="IPR011250">
    <property type="entry name" value="OMP/PagP_B-barrel"/>
</dbReference>
<dbReference type="PROSITE" id="PS51123">
    <property type="entry name" value="OMPA_2"/>
    <property type="match status" value="1"/>
</dbReference>
<proteinExistence type="predicted"/>
<accession>A0A3B1B018</accession>
<evidence type="ECO:0000256" key="7">
    <source>
        <dbReference type="ARBA" id="ARBA00023114"/>
    </source>
</evidence>
<keyword evidence="9" id="KW-0998">Cell outer membrane</keyword>
<dbReference type="InterPro" id="IPR006690">
    <property type="entry name" value="OMPA-like_CS"/>
</dbReference>
<dbReference type="GO" id="GO:0046930">
    <property type="term" value="C:pore complex"/>
    <property type="evidence" value="ECO:0007669"/>
    <property type="project" value="UniProtKB-KW"/>
</dbReference>
<dbReference type="PRINTS" id="PR01021">
    <property type="entry name" value="OMPADOMAIN"/>
</dbReference>
<keyword evidence="3" id="KW-1134">Transmembrane beta strand</keyword>
<comment type="subcellular location">
    <subcellularLocation>
        <location evidence="1">Cell outer membrane</location>
        <topology evidence="1">Multi-pass membrane protein</topology>
    </subcellularLocation>
</comment>
<dbReference type="InterPro" id="IPR006665">
    <property type="entry name" value="OmpA-like"/>
</dbReference>